<dbReference type="EMBL" id="BNAU01000005">
    <property type="protein sequence ID" value="GHF08817.1"/>
    <property type="molecule type" value="Genomic_DNA"/>
</dbReference>
<keyword evidence="2" id="KW-0489">Methyltransferase</keyword>
<gene>
    <name evidence="2" type="ORF">GCM10017786_48300</name>
</gene>
<sequence length="282" mass="30184">MLIVALDFMSALSRTLGGMSTHTTEPGLISVLDAADALPGAAELRARTYELLHVAPGARVVDVGCGSGRAVAELTERGADCVGVDPSETMLTAARHRWPGLEFVPGTAEELPFPDGVLAGYRADKVFHELPDVDAALREAMRVLAPGGRIVLLGQDWETFVIDSDEPGLTRTLVQARARSVTNPTVARRYRNLLLDQGFTDVTIEVHTAVFTDAAMLPVLTGLADHGLQVQAAPPEQITAWLDEQQRRAAAGRLFLAVPLFLAAGTRLGERSTQDLGSDSRK</sequence>
<accession>A0ABQ3JB68</accession>
<dbReference type="SUPFAM" id="SSF53335">
    <property type="entry name" value="S-adenosyl-L-methionine-dependent methyltransferases"/>
    <property type="match status" value="1"/>
</dbReference>
<evidence type="ECO:0000313" key="2">
    <source>
        <dbReference type="EMBL" id="GHF08817.1"/>
    </source>
</evidence>
<organism evidence="2 3">
    <name type="scientific">Amycolatopsis deserti</name>
    <dbReference type="NCBI Taxonomy" id="185696"/>
    <lineage>
        <taxon>Bacteria</taxon>
        <taxon>Bacillati</taxon>
        <taxon>Actinomycetota</taxon>
        <taxon>Actinomycetes</taxon>
        <taxon>Pseudonocardiales</taxon>
        <taxon>Pseudonocardiaceae</taxon>
        <taxon>Amycolatopsis</taxon>
    </lineage>
</organism>
<name>A0ABQ3JB68_9PSEU</name>
<evidence type="ECO:0000313" key="3">
    <source>
        <dbReference type="Proteomes" id="UP000605897"/>
    </source>
</evidence>
<keyword evidence="2" id="KW-0808">Transferase</keyword>
<dbReference type="GO" id="GO:0008168">
    <property type="term" value="F:methyltransferase activity"/>
    <property type="evidence" value="ECO:0007669"/>
    <property type="project" value="UniProtKB-KW"/>
</dbReference>
<dbReference type="PANTHER" id="PTHR43591">
    <property type="entry name" value="METHYLTRANSFERASE"/>
    <property type="match status" value="1"/>
</dbReference>
<comment type="caution">
    <text evidence="2">The sequence shown here is derived from an EMBL/GenBank/DDBJ whole genome shotgun (WGS) entry which is preliminary data.</text>
</comment>
<dbReference type="Proteomes" id="UP000605897">
    <property type="component" value="Unassembled WGS sequence"/>
</dbReference>
<dbReference type="InterPro" id="IPR013216">
    <property type="entry name" value="Methyltransf_11"/>
</dbReference>
<keyword evidence="3" id="KW-1185">Reference proteome</keyword>
<feature type="domain" description="Methyltransferase type 11" evidence="1">
    <location>
        <begin position="61"/>
        <end position="152"/>
    </location>
</feature>
<dbReference type="CDD" id="cd02440">
    <property type="entry name" value="AdoMet_MTases"/>
    <property type="match status" value="1"/>
</dbReference>
<proteinExistence type="predicted"/>
<reference evidence="3" key="1">
    <citation type="journal article" date="2019" name="Int. J. Syst. Evol. Microbiol.">
        <title>The Global Catalogue of Microorganisms (GCM) 10K type strain sequencing project: providing services to taxonomists for standard genome sequencing and annotation.</title>
        <authorList>
            <consortium name="The Broad Institute Genomics Platform"/>
            <consortium name="The Broad Institute Genome Sequencing Center for Infectious Disease"/>
            <person name="Wu L."/>
            <person name="Ma J."/>
        </authorList>
    </citation>
    <scope>NUCLEOTIDE SEQUENCE [LARGE SCALE GENOMIC DNA]</scope>
    <source>
        <strain evidence="3">CGMCC 4.7677</strain>
    </source>
</reference>
<dbReference type="InterPro" id="IPR029063">
    <property type="entry name" value="SAM-dependent_MTases_sf"/>
</dbReference>
<dbReference type="Gene3D" id="3.40.50.150">
    <property type="entry name" value="Vaccinia Virus protein VP39"/>
    <property type="match status" value="1"/>
</dbReference>
<dbReference type="GO" id="GO:0032259">
    <property type="term" value="P:methylation"/>
    <property type="evidence" value="ECO:0007669"/>
    <property type="project" value="UniProtKB-KW"/>
</dbReference>
<protein>
    <submittedName>
        <fullName evidence="2">Methyltransferase</fullName>
    </submittedName>
</protein>
<dbReference type="Pfam" id="PF08241">
    <property type="entry name" value="Methyltransf_11"/>
    <property type="match status" value="1"/>
</dbReference>
<evidence type="ECO:0000259" key="1">
    <source>
        <dbReference type="Pfam" id="PF08241"/>
    </source>
</evidence>